<keyword evidence="8" id="KW-0460">Magnesium</keyword>
<keyword evidence="7" id="KW-0067">ATP-binding</keyword>
<dbReference type="Pfam" id="PF19279">
    <property type="entry name" value="YegS_C"/>
    <property type="match status" value="1"/>
</dbReference>
<evidence type="ECO:0000256" key="4">
    <source>
        <dbReference type="ARBA" id="ARBA00022723"/>
    </source>
</evidence>
<keyword evidence="14" id="KW-1185">Reference proteome</keyword>
<evidence type="ECO:0000256" key="6">
    <source>
        <dbReference type="ARBA" id="ARBA00022777"/>
    </source>
</evidence>
<dbReference type="NCBIfam" id="NF009602">
    <property type="entry name" value="PRK13054.1"/>
    <property type="match status" value="1"/>
</dbReference>
<dbReference type="EMBL" id="JACHXM010000029">
    <property type="protein sequence ID" value="MBB3142912.1"/>
    <property type="molecule type" value="Genomic_DNA"/>
</dbReference>
<keyword evidence="6 13" id="KW-0418">Kinase</keyword>
<dbReference type="InterPro" id="IPR045540">
    <property type="entry name" value="YegS/DAGK_C"/>
</dbReference>
<gene>
    <name evidence="13" type="ORF">FHR96_003817</name>
</gene>
<dbReference type="SUPFAM" id="SSF111331">
    <property type="entry name" value="NAD kinase/diacylglycerol kinase-like"/>
    <property type="match status" value="1"/>
</dbReference>
<keyword evidence="10" id="KW-0594">Phospholipid biosynthesis</keyword>
<dbReference type="Proteomes" id="UP000525987">
    <property type="component" value="Unassembled WGS sequence"/>
</dbReference>
<dbReference type="GO" id="GO:0008654">
    <property type="term" value="P:phospholipid biosynthetic process"/>
    <property type="evidence" value="ECO:0007669"/>
    <property type="project" value="UniProtKB-KW"/>
</dbReference>
<dbReference type="InterPro" id="IPR001206">
    <property type="entry name" value="Diacylglycerol_kinase_cat_dom"/>
</dbReference>
<dbReference type="AlphaFoldDB" id="A0A7W5C1I7"/>
<comment type="cofactor">
    <cofactor evidence="1">
        <name>Mg(2+)</name>
        <dbReference type="ChEBI" id="CHEBI:18420"/>
    </cofactor>
</comment>
<dbReference type="GO" id="GO:0046872">
    <property type="term" value="F:metal ion binding"/>
    <property type="evidence" value="ECO:0007669"/>
    <property type="project" value="UniProtKB-KW"/>
</dbReference>
<comment type="caution">
    <text evidence="13">The sequence shown here is derived from an EMBL/GenBank/DDBJ whole genome shotgun (WGS) entry which is preliminary data.</text>
</comment>
<dbReference type="PANTHER" id="PTHR12358:SF106">
    <property type="entry name" value="LIPID KINASE YEGS"/>
    <property type="match status" value="1"/>
</dbReference>
<evidence type="ECO:0000256" key="2">
    <source>
        <dbReference type="ARBA" id="ARBA00022516"/>
    </source>
</evidence>
<sequence length="337" mass="35664">MNGIHPWSMPAEREAAMTTIKEKEHEPMATLILNGKSAQLPAVREAVSACRKAGTALDVWVTWEAGDAVRMAERAGREGAARVIAGGGDGSVNEVVNGLMRLPAHARPGLGILPLGSANDLANALGLPLEPGPALEAALHLPLASVDVPRLDGRYFLNMATGGFGAEITSSTPKSLKRLLGGGAYSLIGALKAWQYRPYPVTLRWAEGEREASLFVLALGNGTRSGGGQRLTPAARIDDGLLDVLILRDFASLRDMATMRRELQRRPGAGAYVETFRTAWLSVESRSELPLTLDGEPCHRRAFRVDVEPGALGLALPADCSLLSGRSTGQPAHAAAS</sequence>
<evidence type="ECO:0000256" key="10">
    <source>
        <dbReference type="ARBA" id="ARBA00023209"/>
    </source>
</evidence>
<dbReference type="Gene3D" id="3.40.50.10330">
    <property type="entry name" value="Probable inorganic polyphosphate/atp-NAD kinase, domain 1"/>
    <property type="match status" value="1"/>
</dbReference>
<dbReference type="Pfam" id="PF00781">
    <property type="entry name" value="DAGK_cat"/>
    <property type="match status" value="1"/>
</dbReference>
<evidence type="ECO:0000256" key="7">
    <source>
        <dbReference type="ARBA" id="ARBA00022840"/>
    </source>
</evidence>
<evidence type="ECO:0000256" key="9">
    <source>
        <dbReference type="ARBA" id="ARBA00023098"/>
    </source>
</evidence>
<evidence type="ECO:0000256" key="8">
    <source>
        <dbReference type="ARBA" id="ARBA00022842"/>
    </source>
</evidence>
<keyword evidence="2" id="KW-0444">Lipid biosynthesis</keyword>
<reference evidence="13 14" key="1">
    <citation type="submission" date="2020-08" db="EMBL/GenBank/DDBJ databases">
        <title>Genomic Encyclopedia of Type Strains, Phase III (KMG-III): the genomes of soil and plant-associated and newly described type strains.</title>
        <authorList>
            <person name="Whitman W."/>
        </authorList>
    </citation>
    <scope>NUCLEOTIDE SEQUENCE [LARGE SCALE GENOMIC DNA]</scope>
    <source>
        <strain evidence="13 14">CECT 5995</strain>
    </source>
</reference>
<proteinExistence type="predicted"/>
<dbReference type="GO" id="GO:0005886">
    <property type="term" value="C:plasma membrane"/>
    <property type="evidence" value="ECO:0007669"/>
    <property type="project" value="TreeGrafter"/>
</dbReference>
<name>A0A7W5C1I7_9GAMM</name>
<dbReference type="InterPro" id="IPR017438">
    <property type="entry name" value="ATP-NAD_kinase_N"/>
</dbReference>
<dbReference type="PROSITE" id="PS50146">
    <property type="entry name" value="DAGK"/>
    <property type="match status" value="1"/>
</dbReference>
<accession>A0A7W5C1I7</accession>
<keyword evidence="11" id="KW-1208">Phospholipid metabolism</keyword>
<dbReference type="NCBIfam" id="TIGR00147">
    <property type="entry name" value="YegS/Rv2252/BmrU family lipid kinase"/>
    <property type="match status" value="1"/>
</dbReference>
<organism evidence="13 14">
    <name type="scientific">Halomonas organivorans</name>
    <dbReference type="NCBI Taxonomy" id="257772"/>
    <lineage>
        <taxon>Bacteria</taxon>
        <taxon>Pseudomonadati</taxon>
        <taxon>Pseudomonadota</taxon>
        <taxon>Gammaproteobacteria</taxon>
        <taxon>Oceanospirillales</taxon>
        <taxon>Halomonadaceae</taxon>
        <taxon>Halomonas</taxon>
    </lineage>
</organism>
<keyword evidence="5" id="KW-0547">Nucleotide-binding</keyword>
<evidence type="ECO:0000256" key="5">
    <source>
        <dbReference type="ARBA" id="ARBA00022741"/>
    </source>
</evidence>
<evidence type="ECO:0000256" key="1">
    <source>
        <dbReference type="ARBA" id="ARBA00001946"/>
    </source>
</evidence>
<keyword evidence="3" id="KW-0808">Transferase</keyword>
<protein>
    <submittedName>
        <fullName evidence="13">Lipid kinase YegS</fullName>
    </submittedName>
</protein>
<evidence type="ECO:0000256" key="3">
    <source>
        <dbReference type="ARBA" id="ARBA00022679"/>
    </source>
</evidence>
<feature type="domain" description="DAGKc" evidence="12">
    <location>
        <begin position="24"/>
        <end position="155"/>
    </location>
</feature>
<dbReference type="PANTHER" id="PTHR12358">
    <property type="entry name" value="SPHINGOSINE KINASE"/>
    <property type="match status" value="1"/>
</dbReference>
<dbReference type="Gene3D" id="2.60.200.40">
    <property type="match status" value="1"/>
</dbReference>
<evidence type="ECO:0000313" key="14">
    <source>
        <dbReference type="Proteomes" id="UP000525987"/>
    </source>
</evidence>
<keyword evidence="9" id="KW-0443">Lipid metabolism</keyword>
<dbReference type="SMART" id="SM00046">
    <property type="entry name" value="DAGKc"/>
    <property type="match status" value="1"/>
</dbReference>
<evidence type="ECO:0000256" key="11">
    <source>
        <dbReference type="ARBA" id="ARBA00023264"/>
    </source>
</evidence>
<dbReference type="InterPro" id="IPR050187">
    <property type="entry name" value="Lipid_Phosphate_FormReg"/>
</dbReference>
<evidence type="ECO:0000313" key="13">
    <source>
        <dbReference type="EMBL" id="MBB3142912.1"/>
    </source>
</evidence>
<keyword evidence="4" id="KW-0479">Metal-binding</keyword>
<dbReference type="InterPro" id="IPR016064">
    <property type="entry name" value="NAD/diacylglycerol_kinase_sf"/>
</dbReference>
<evidence type="ECO:0000259" key="12">
    <source>
        <dbReference type="PROSITE" id="PS50146"/>
    </source>
</evidence>
<dbReference type="InterPro" id="IPR005218">
    <property type="entry name" value="Diacylglycerol/lipid_kinase"/>
</dbReference>
<dbReference type="GO" id="GO:0016301">
    <property type="term" value="F:kinase activity"/>
    <property type="evidence" value="ECO:0007669"/>
    <property type="project" value="UniProtKB-KW"/>
</dbReference>
<dbReference type="GO" id="GO:0005524">
    <property type="term" value="F:ATP binding"/>
    <property type="evidence" value="ECO:0007669"/>
    <property type="project" value="UniProtKB-KW"/>
</dbReference>